<comment type="similarity">
    <text evidence="1">To bacterial alkanal monooxygenase alpha and beta chains.</text>
</comment>
<name>A0A7X6HDD6_9MICC</name>
<gene>
    <name evidence="3" type="ORF">HGG74_10975</name>
</gene>
<feature type="domain" description="Luciferase-like" evidence="2">
    <location>
        <begin position="13"/>
        <end position="309"/>
    </location>
</feature>
<dbReference type="InterPro" id="IPR011251">
    <property type="entry name" value="Luciferase-like_dom"/>
</dbReference>
<accession>A0A7X6HDD6</accession>
<protein>
    <submittedName>
        <fullName evidence="3">LLM class flavin-dependent oxidoreductase</fullName>
    </submittedName>
</protein>
<dbReference type="InterPro" id="IPR050766">
    <property type="entry name" value="Bact_Lucif_Oxidored"/>
</dbReference>
<dbReference type="FunFam" id="3.20.20.30:FF:000002">
    <property type="entry name" value="LLM class flavin-dependent oxidoreductase"/>
    <property type="match status" value="1"/>
</dbReference>
<comment type="caution">
    <text evidence="3">The sequence shown here is derived from an EMBL/GenBank/DDBJ whole genome shotgun (WGS) entry which is preliminary data.</text>
</comment>
<dbReference type="RefSeq" id="WP_168486389.1">
    <property type="nucleotide sequence ID" value="NZ_JAAZSQ010000009.1"/>
</dbReference>
<sequence length="339" mass="35544">MSTAFAPAGTVQLSVLDLAPLSAGQSVGEAIEASARLAELADRTGYKRFWYAEHHNNEGVASSATTVLIGHAAARTSRIRIGAGGVMLPNHAPLVVAEQFGTLANMYPDRIDLGLGRAPGTDPRTAAMLRRGDSSGQAFAGEIVELQQLFGAQEGTLVRAVTARNTQVPMCVLGSSTGGAAVAALLGLPFAAASHFAPQSLNEAVAVYRQNFNPAADTAQIAEPYVIAGVNVLVAGSQEEAEFQFSSHRLLVRDIVAHGRRPVQPPVPDVMAGWQPEEAAQVRARMAASAVGTPETVRAQLERLAGSAGIDELMVVTYAWDPAVRERSYELLAGAWGLG</sequence>
<dbReference type="InterPro" id="IPR036661">
    <property type="entry name" value="Luciferase-like_sf"/>
</dbReference>
<proteinExistence type="predicted"/>
<reference evidence="3 4" key="1">
    <citation type="submission" date="2020-04" db="EMBL/GenBank/DDBJ databases">
        <title>Arthrobacter sp. nov.</title>
        <authorList>
            <person name="Liu S."/>
        </authorList>
    </citation>
    <scope>NUCLEOTIDE SEQUENCE [LARGE SCALE GENOMIC DNA]</scope>
    <source>
        <strain evidence="3 4">E918</strain>
    </source>
</reference>
<dbReference type="PANTHER" id="PTHR30137:SF6">
    <property type="entry name" value="LUCIFERASE-LIKE MONOOXYGENASE"/>
    <property type="match status" value="1"/>
</dbReference>
<evidence type="ECO:0000313" key="4">
    <source>
        <dbReference type="Proteomes" id="UP000544090"/>
    </source>
</evidence>
<dbReference type="SUPFAM" id="SSF51679">
    <property type="entry name" value="Bacterial luciferase-like"/>
    <property type="match status" value="1"/>
</dbReference>
<dbReference type="EMBL" id="JAAZSQ010000009">
    <property type="protein sequence ID" value="NKX55054.1"/>
    <property type="molecule type" value="Genomic_DNA"/>
</dbReference>
<dbReference type="InterPro" id="IPR019949">
    <property type="entry name" value="CmoO-like"/>
</dbReference>
<evidence type="ECO:0000259" key="2">
    <source>
        <dbReference type="Pfam" id="PF00296"/>
    </source>
</evidence>
<organism evidence="3 4">
    <name type="scientific">Arthrobacter mobilis</name>
    <dbReference type="NCBI Taxonomy" id="2724944"/>
    <lineage>
        <taxon>Bacteria</taxon>
        <taxon>Bacillati</taxon>
        <taxon>Actinomycetota</taxon>
        <taxon>Actinomycetes</taxon>
        <taxon>Micrococcales</taxon>
        <taxon>Micrococcaceae</taxon>
        <taxon>Arthrobacter</taxon>
    </lineage>
</organism>
<dbReference type="NCBIfam" id="TIGR03558">
    <property type="entry name" value="oxido_grp_1"/>
    <property type="match status" value="1"/>
</dbReference>
<evidence type="ECO:0000256" key="1">
    <source>
        <dbReference type="ARBA" id="ARBA00007789"/>
    </source>
</evidence>
<keyword evidence="4" id="KW-1185">Reference proteome</keyword>
<dbReference type="GO" id="GO:0005829">
    <property type="term" value="C:cytosol"/>
    <property type="evidence" value="ECO:0007669"/>
    <property type="project" value="TreeGrafter"/>
</dbReference>
<dbReference type="GO" id="GO:0016705">
    <property type="term" value="F:oxidoreductase activity, acting on paired donors, with incorporation or reduction of molecular oxygen"/>
    <property type="evidence" value="ECO:0007669"/>
    <property type="project" value="InterPro"/>
</dbReference>
<dbReference type="PANTHER" id="PTHR30137">
    <property type="entry name" value="LUCIFERASE-LIKE MONOOXYGENASE"/>
    <property type="match status" value="1"/>
</dbReference>
<dbReference type="Proteomes" id="UP000544090">
    <property type="component" value="Unassembled WGS sequence"/>
</dbReference>
<dbReference type="AlphaFoldDB" id="A0A7X6HDD6"/>
<dbReference type="Pfam" id="PF00296">
    <property type="entry name" value="Bac_luciferase"/>
    <property type="match status" value="1"/>
</dbReference>
<evidence type="ECO:0000313" key="3">
    <source>
        <dbReference type="EMBL" id="NKX55054.1"/>
    </source>
</evidence>
<dbReference type="Gene3D" id="3.20.20.30">
    <property type="entry name" value="Luciferase-like domain"/>
    <property type="match status" value="1"/>
</dbReference>